<protein>
    <submittedName>
        <fullName evidence="3">Uncharacterized protein</fullName>
    </submittedName>
</protein>
<organism evidence="3 4">
    <name type="scientific">Andreprevotia lacus DSM 23236</name>
    <dbReference type="NCBI Taxonomy" id="1121001"/>
    <lineage>
        <taxon>Bacteria</taxon>
        <taxon>Pseudomonadati</taxon>
        <taxon>Pseudomonadota</taxon>
        <taxon>Betaproteobacteria</taxon>
        <taxon>Neisseriales</taxon>
        <taxon>Chitinibacteraceae</taxon>
        <taxon>Andreprevotia</taxon>
    </lineage>
</organism>
<feature type="region of interest" description="Disordered" evidence="1">
    <location>
        <begin position="137"/>
        <end position="161"/>
    </location>
</feature>
<dbReference type="RefSeq" id="WP_084093035.1">
    <property type="nucleotide sequence ID" value="NZ_FWXD01000044.1"/>
</dbReference>
<evidence type="ECO:0000313" key="3">
    <source>
        <dbReference type="EMBL" id="SMC29785.1"/>
    </source>
</evidence>
<accession>A0A1W1Y0X4</accession>
<reference evidence="3 4" key="1">
    <citation type="submission" date="2017-04" db="EMBL/GenBank/DDBJ databases">
        <authorList>
            <person name="Afonso C.L."/>
            <person name="Miller P.J."/>
            <person name="Scott M.A."/>
            <person name="Spackman E."/>
            <person name="Goraichik I."/>
            <person name="Dimitrov K.M."/>
            <person name="Suarez D.L."/>
            <person name="Swayne D.E."/>
        </authorList>
    </citation>
    <scope>NUCLEOTIDE SEQUENCE [LARGE SCALE GENOMIC DNA]</scope>
    <source>
        <strain evidence="3 4">DSM 23236</strain>
    </source>
</reference>
<keyword evidence="2" id="KW-0812">Transmembrane</keyword>
<dbReference type="OrthoDB" id="8594699at2"/>
<dbReference type="EMBL" id="FWXD01000044">
    <property type="protein sequence ID" value="SMC29785.1"/>
    <property type="molecule type" value="Genomic_DNA"/>
</dbReference>
<name>A0A1W1Y0X4_9NEIS</name>
<feature type="transmembrane region" description="Helical" evidence="2">
    <location>
        <begin position="253"/>
        <end position="271"/>
    </location>
</feature>
<keyword evidence="2" id="KW-0472">Membrane</keyword>
<feature type="compositionally biased region" description="Acidic residues" evidence="1">
    <location>
        <begin position="144"/>
        <end position="153"/>
    </location>
</feature>
<evidence type="ECO:0000256" key="2">
    <source>
        <dbReference type="SAM" id="Phobius"/>
    </source>
</evidence>
<dbReference type="AlphaFoldDB" id="A0A1W1Y0X4"/>
<evidence type="ECO:0000313" key="4">
    <source>
        <dbReference type="Proteomes" id="UP000192761"/>
    </source>
</evidence>
<dbReference type="STRING" id="1121001.SAMN02745857_04126"/>
<sequence length="277" mass="29400">MADLLPAPATARALALQLSDLEAGTPRQWYWLEIAAVQAQSPARRHAGLWLLRHAGIALLWPWLHRAGLPGLALYERSIAPLWQRHAQLLADGAMLCTALPALLAGFARLPATQAFLAWLLMLGGLVWHVVRTKAPQRPAADRDDTETDEQPGPEDSVGLTGQLLAAGTSPGEALALIAALRARPDSAWASLLPRLPALAPPPPRARTRRMLNGLGWLAGSLPGTLLISWLPSPFALPVATTACALLTWRAKGPAGGALIVLTALLAYACGRLGHVL</sequence>
<keyword evidence="2" id="KW-1133">Transmembrane helix</keyword>
<gene>
    <name evidence="3" type="ORF">SAMN02745857_04126</name>
</gene>
<keyword evidence="4" id="KW-1185">Reference proteome</keyword>
<feature type="transmembrane region" description="Helical" evidence="2">
    <location>
        <begin position="114"/>
        <end position="131"/>
    </location>
</feature>
<dbReference type="Proteomes" id="UP000192761">
    <property type="component" value="Unassembled WGS sequence"/>
</dbReference>
<evidence type="ECO:0000256" key="1">
    <source>
        <dbReference type="SAM" id="MobiDB-lite"/>
    </source>
</evidence>
<proteinExistence type="predicted"/>
<feature type="transmembrane region" description="Helical" evidence="2">
    <location>
        <begin position="215"/>
        <end position="233"/>
    </location>
</feature>